<dbReference type="CDD" id="cd20009">
    <property type="entry name" value="PBP1_RafR-like"/>
    <property type="match status" value="1"/>
</dbReference>
<sequence length="357" mass="38857">MTSGVDAPLPVALPDSDHGRPTLKTIAAETGLAVATVSRALKDAPDIGEATKRRVREAAARLGYRPNRAGVRLRTGKTNVIALVLSTESDGMTHTSQLIYSIANALRGTAYHLIVTPYFADQDPMDPIRYLVETESADAIILNQTKPDDPRVRYMSERHFPFATHGRTTMEIDHSYYDFDNETFAAIAVQALAEAGRKHLLLVPPPRTQNYARHMTTGFVQAAGQHGLSFEVLTTANSDSGSAVIEAAVQTHLAQSTTRPDGLVCGSTTAAMASVNAAEHLGLVLGRDFDLVAKEALRFLHRFRREILVVHEDVREAGGFLARAVVAAVERRDSPAQQGLERPSRVERCNDDKGGRQ</sequence>
<evidence type="ECO:0000259" key="5">
    <source>
        <dbReference type="PROSITE" id="PS50932"/>
    </source>
</evidence>
<evidence type="ECO:0000313" key="6">
    <source>
        <dbReference type="EMBL" id="RGP39216.1"/>
    </source>
</evidence>
<keyword evidence="7" id="KW-1185">Reference proteome</keyword>
<evidence type="ECO:0000256" key="4">
    <source>
        <dbReference type="SAM" id="MobiDB-lite"/>
    </source>
</evidence>
<keyword evidence="3" id="KW-0804">Transcription</keyword>
<dbReference type="Pfam" id="PF00532">
    <property type="entry name" value="Peripla_BP_1"/>
    <property type="match status" value="1"/>
</dbReference>
<evidence type="ECO:0000256" key="3">
    <source>
        <dbReference type="ARBA" id="ARBA00023163"/>
    </source>
</evidence>
<reference evidence="6 7" key="1">
    <citation type="submission" date="2018-08" db="EMBL/GenBank/DDBJ databases">
        <title>Flavobacterium tibetense sp. nov., isolated from a wetland YonghuCo on Tibetan Plateau.</title>
        <authorList>
            <person name="Phurbu D."/>
            <person name="Lu H."/>
            <person name="Xing P."/>
        </authorList>
    </citation>
    <scope>NUCLEOTIDE SEQUENCE [LARGE SCALE GENOMIC DNA]</scope>
    <source>
        <strain evidence="6 7">DJC</strain>
    </source>
</reference>
<evidence type="ECO:0000256" key="2">
    <source>
        <dbReference type="ARBA" id="ARBA00023125"/>
    </source>
</evidence>
<dbReference type="Proteomes" id="UP000284547">
    <property type="component" value="Unassembled WGS sequence"/>
</dbReference>
<dbReference type="Gene3D" id="1.10.260.40">
    <property type="entry name" value="lambda repressor-like DNA-binding domains"/>
    <property type="match status" value="1"/>
</dbReference>
<organism evidence="6 7">
    <name type="scientific">Pseudotabrizicola alkalilacus</name>
    <dbReference type="NCBI Taxonomy" id="2305252"/>
    <lineage>
        <taxon>Bacteria</taxon>
        <taxon>Pseudomonadati</taxon>
        <taxon>Pseudomonadota</taxon>
        <taxon>Alphaproteobacteria</taxon>
        <taxon>Rhodobacterales</taxon>
        <taxon>Paracoccaceae</taxon>
        <taxon>Pseudotabrizicola</taxon>
    </lineage>
</organism>
<feature type="region of interest" description="Disordered" evidence="4">
    <location>
        <begin position="1"/>
        <end position="20"/>
    </location>
</feature>
<name>A0A411Z865_9RHOB</name>
<dbReference type="GO" id="GO:0000976">
    <property type="term" value="F:transcription cis-regulatory region binding"/>
    <property type="evidence" value="ECO:0007669"/>
    <property type="project" value="TreeGrafter"/>
</dbReference>
<accession>A0A411Z865</accession>
<dbReference type="PANTHER" id="PTHR30146">
    <property type="entry name" value="LACI-RELATED TRANSCRIPTIONAL REPRESSOR"/>
    <property type="match status" value="1"/>
</dbReference>
<keyword evidence="2 6" id="KW-0238">DNA-binding</keyword>
<dbReference type="GO" id="GO:0003700">
    <property type="term" value="F:DNA-binding transcription factor activity"/>
    <property type="evidence" value="ECO:0007669"/>
    <property type="project" value="TreeGrafter"/>
</dbReference>
<dbReference type="InterPro" id="IPR028082">
    <property type="entry name" value="Peripla_BP_I"/>
</dbReference>
<evidence type="ECO:0000256" key="1">
    <source>
        <dbReference type="ARBA" id="ARBA00023015"/>
    </source>
</evidence>
<dbReference type="InterPro" id="IPR001761">
    <property type="entry name" value="Peripla_BP/Lac1_sug-bd_dom"/>
</dbReference>
<dbReference type="AlphaFoldDB" id="A0A411Z865"/>
<dbReference type="Gene3D" id="3.40.50.2300">
    <property type="match status" value="2"/>
</dbReference>
<gene>
    <name evidence="6" type="ORF">D1012_03690</name>
</gene>
<protein>
    <submittedName>
        <fullName evidence="6">LacI family DNA-binding transcriptional regulator</fullName>
    </submittedName>
</protein>
<dbReference type="InterPro" id="IPR010982">
    <property type="entry name" value="Lambda_DNA-bd_dom_sf"/>
</dbReference>
<keyword evidence="1" id="KW-0805">Transcription regulation</keyword>
<feature type="compositionally biased region" description="Basic and acidic residues" evidence="4">
    <location>
        <begin position="342"/>
        <end position="357"/>
    </location>
</feature>
<feature type="domain" description="HTH lacI-type" evidence="5">
    <location>
        <begin position="21"/>
        <end position="75"/>
    </location>
</feature>
<dbReference type="Pfam" id="PF00356">
    <property type="entry name" value="LacI"/>
    <property type="match status" value="1"/>
</dbReference>
<dbReference type="PROSITE" id="PS50932">
    <property type="entry name" value="HTH_LACI_2"/>
    <property type="match status" value="1"/>
</dbReference>
<dbReference type="SUPFAM" id="SSF53822">
    <property type="entry name" value="Periplasmic binding protein-like I"/>
    <property type="match status" value="1"/>
</dbReference>
<dbReference type="OrthoDB" id="60111at2"/>
<evidence type="ECO:0000313" key="7">
    <source>
        <dbReference type="Proteomes" id="UP000284547"/>
    </source>
</evidence>
<dbReference type="RefSeq" id="WP_118149935.1">
    <property type="nucleotide sequence ID" value="NZ_QWEY01000001.1"/>
</dbReference>
<dbReference type="SUPFAM" id="SSF47413">
    <property type="entry name" value="lambda repressor-like DNA-binding domains"/>
    <property type="match status" value="1"/>
</dbReference>
<dbReference type="SMART" id="SM00354">
    <property type="entry name" value="HTH_LACI"/>
    <property type="match status" value="1"/>
</dbReference>
<dbReference type="CDD" id="cd01392">
    <property type="entry name" value="HTH_LacI"/>
    <property type="match status" value="1"/>
</dbReference>
<feature type="region of interest" description="Disordered" evidence="4">
    <location>
        <begin position="332"/>
        <end position="357"/>
    </location>
</feature>
<comment type="caution">
    <text evidence="6">The sequence shown here is derived from an EMBL/GenBank/DDBJ whole genome shotgun (WGS) entry which is preliminary data.</text>
</comment>
<dbReference type="InterPro" id="IPR000843">
    <property type="entry name" value="HTH_LacI"/>
</dbReference>
<proteinExistence type="predicted"/>
<dbReference type="EMBL" id="QWEY01000001">
    <property type="protein sequence ID" value="RGP39216.1"/>
    <property type="molecule type" value="Genomic_DNA"/>
</dbReference>
<dbReference type="PANTHER" id="PTHR30146:SF155">
    <property type="entry name" value="ALANINE RACEMASE"/>
    <property type="match status" value="1"/>
</dbReference>